<dbReference type="GO" id="GO:0003677">
    <property type="term" value="F:DNA binding"/>
    <property type="evidence" value="ECO:0007669"/>
    <property type="project" value="InterPro"/>
</dbReference>
<dbReference type="AlphaFoldDB" id="A0A0R0LRC6"/>
<name>A0A0R0LRC6_9MICR</name>
<keyword evidence="3" id="KW-0158">Chromosome</keyword>
<proteinExistence type="inferred from homology"/>
<dbReference type="SUPFAM" id="SSF47113">
    <property type="entry name" value="Histone-fold"/>
    <property type="match status" value="1"/>
</dbReference>
<comment type="similarity">
    <text evidence="2">Belongs to the histone H3 family.</text>
</comment>
<evidence type="ECO:0000313" key="7">
    <source>
        <dbReference type="Proteomes" id="UP000051530"/>
    </source>
</evidence>
<dbReference type="InterPro" id="IPR009072">
    <property type="entry name" value="Histone-fold"/>
</dbReference>
<dbReference type="VEuPathDB" id="MicrosporidiaDB:M153_14040000548"/>
<keyword evidence="4" id="KW-0544">Nucleosome core</keyword>
<dbReference type="Pfam" id="PF00125">
    <property type="entry name" value="Histone"/>
    <property type="match status" value="1"/>
</dbReference>
<evidence type="ECO:0000256" key="2">
    <source>
        <dbReference type="ARBA" id="ARBA00010343"/>
    </source>
</evidence>
<evidence type="ECO:0000256" key="3">
    <source>
        <dbReference type="ARBA" id="ARBA00022454"/>
    </source>
</evidence>
<dbReference type="Proteomes" id="UP000051530">
    <property type="component" value="Unassembled WGS sequence"/>
</dbReference>
<dbReference type="EMBL" id="LGUB01001289">
    <property type="protein sequence ID" value="KRH92022.1"/>
    <property type="molecule type" value="Genomic_DNA"/>
</dbReference>
<protein>
    <submittedName>
        <fullName evidence="6">Histones H3 and H4</fullName>
    </submittedName>
</protein>
<evidence type="ECO:0000259" key="5">
    <source>
        <dbReference type="Pfam" id="PF00125"/>
    </source>
</evidence>
<organism evidence="6 7">
    <name type="scientific">Pseudoloma neurophilia</name>
    <dbReference type="NCBI Taxonomy" id="146866"/>
    <lineage>
        <taxon>Eukaryota</taxon>
        <taxon>Fungi</taxon>
        <taxon>Fungi incertae sedis</taxon>
        <taxon>Microsporidia</taxon>
        <taxon>Pseudoloma</taxon>
    </lineage>
</organism>
<keyword evidence="7" id="KW-1185">Reference proteome</keyword>
<comment type="subcellular location">
    <subcellularLocation>
        <location evidence="1">Chromosome</location>
    </subcellularLocation>
</comment>
<dbReference type="OrthoDB" id="842664at2759"/>
<comment type="caution">
    <text evidence="6">The sequence shown here is derived from an EMBL/GenBank/DDBJ whole genome shotgun (WGS) entry which is preliminary data.</text>
</comment>
<dbReference type="Gene3D" id="1.10.20.10">
    <property type="entry name" value="Histone, subunit A"/>
    <property type="match status" value="1"/>
</dbReference>
<dbReference type="InterPro" id="IPR000164">
    <property type="entry name" value="Histone_H3/CENP-A"/>
</dbReference>
<feature type="domain" description="Core Histone H2A/H2B/H3" evidence="5">
    <location>
        <begin position="55"/>
        <end position="139"/>
    </location>
</feature>
<keyword evidence="4" id="KW-0238">DNA-binding</keyword>
<dbReference type="PANTHER" id="PTHR11426">
    <property type="entry name" value="HISTONE H3"/>
    <property type="match status" value="1"/>
</dbReference>
<reference evidence="6 7" key="1">
    <citation type="submission" date="2015-07" db="EMBL/GenBank/DDBJ databases">
        <title>The genome of Pseudoloma neurophilia, a relevant intracellular parasite of the zebrafish.</title>
        <authorList>
            <person name="Ndikumana S."/>
            <person name="Pelin A."/>
            <person name="Sanders J."/>
            <person name="Corradi N."/>
        </authorList>
    </citation>
    <scope>NUCLEOTIDE SEQUENCE [LARGE SCALE GENOMIC DNA]</scope>
    <source>
        <strain evidence="6 7">MK1</strain>
    </source>
</reference>
<accession>A0A0R0LRC6</accession>
<dbReference type="InterPro" id="IPR007125">
    <property type="entry name" value="H2A/H2B/H3"/>
</dbReference>
<sequence length="145" mass="16504">MARTIKAKGGKGKTEPVSIEGKEIKSSVARKKSLSIKTPAVKQLPVEKKPRIRRHIEKEIKYYRSVTTHLVPKATFIKLLKKVVSDIGSELRFTKDSILMLQDAYESFITASMETSYLATAHAKRVTLKAIDFTVTRRIQQQRLF</sequence>
<gene>
    <name evidence="6" type="ORF">M153_14040000548</name>
</gene>
<dbReference type="GO" id="GO:0030527">
    <property type="term" value="F:structural constituent of chromatin"/>
    <property type="evidence" value="ECO:0007669"/>
    <property type="project" value="InterPro"/>
</dbReference>
<dbReference type="GO" id="GO:0000786">
    <property type="term" value="C:nucleosome"/>
    <property type="evidence" value="ECO:0007669"/>
    <property type="project" value="UniProtKB-KW"/>
</dbReference>
<dbReference type="GO" id="GO:0046982">
    <property type="term" value="F:protein heterodimerization activity"/>
    <property type="evidence" value="ECO:0007669"/>
    <property type="project" value="InterPro"/>
</dbReference>
<dbReference type="SMART" id="SM00428">
    <property type="entry name" value="H3"/>
    <property type="match status" value="1"/>
</dbReference>
<evidence type="ECO:0000256" key="1">
    <source>
        <dbReference type="ARBA" id="ARBA00004286"/>
    </source>
</evidence>
<evidence type="ECO:0000256" key="4">
    <source>
        <dbReference type="ARBA" id="ARBA00023269"/>
    </source>
</evidence>
<evidence type="ECO:0000313" key="6">
    <source>
        <dbReference type="EMBL" id="KRH92022.1"/>
    </source>
</evidence>
<dbReference type="PRINTS" id="PR00622">
    <property type="entry name" value="HISTONEH3"/>
</dbReference>